<dbReference type="GeneID" id="28901982"/>
<sequence length="320" mass="35031">MSRQIRSVSLTGQAATDYPPGGPPPFYEDPLAGLTASLSRHPSTPGETVLCINDGAQLWQLERDRWLRIFSAAKVAASLLKIATKAVRVALVTTADDQLQLIPLHGLDGTWQPVTCDELEECRDVYPGYITSRSAARIKPGDLSAVQARITSSPDGIDPIDATFHGDSADKHLFARIVRGEEEQWRLWQSPSHVAFLTPFGNTPGFTVLIPRKHLDSDIFALPDAEYRALVDALYDVAALLRRKLHVPRAGIVFEGMELDYAHAKLIPIYEQAPGASEKSPPQQTYKQVYEGYVSSQPGPEAVTETLLPLTVALQVLAAQ</sequence>
<feature type="domain" description="HIT" evidence="3">
    <location>
        <begin position="173"/>
        <end position="276"/>
    </location>
</feature>
<dbReference type="InterPro" id="IPR011146">
    <property type="entry name" value="HIT-like"/>
</dbReference>
<name>A0A165IW70_XYLHT</name>
<dbReference type="PROSITE" id="PS51084">
    <property type="entry name" value="HIT_2"/>
    <property type="match status" value="1"/>
</dbReference>
<keyword evidence="5" id="KW-1185">Reference proteome</keyword>
<dbReference type="OMA" id="PQWRIWE"/>
<dbReference type="PANTHER" id="PTHR46648:SF1">
    <property type="entry name" value="ADENOSINE 5'-MONOPHOSPHORAMIDASE HNT1"/>
    <property type="match status" value="1"/>
</dbReference>
<evidence type="ECO:0000259" key="3">
    <source>
        <dbReference type="PROSITE" id="PS51084"/>
    </source>
</evidence>
<accession>A0A165IW70</accession>
<organism evidence="4 5">
    <name type="scientific">Xylona heveae (strain CBS 132557 / TC161)</name>
    <dbReference type="NCBI Taxonomy" id="1328760"/>
    <lineage>
        <taxon>Eukaryota</taxon>
        <taxon>Fungi</taxon>
        <taxon>Dikarya</taxon>
        <taxon>Ascomycota</taxon>
        <taxon>Pezizomycotina</taxon>
        <taxon>Xylonomycetes</taxon>
        <taxon>Xylonales</taxon>
        <taxon>Xylonaceae</taxon>
        <taxon>Xylona</taxon>
    </lineage>
</organism>
<protein>
    <recommendedName>
        <fullName evidence="3">HIT domain-containing protein</fullName>
    </recommendedName>
</protein>
<dbReference type="AlphaFoldDB" id="A0A165IW70"/>
<reference evidence="4 5" key="1">
    <citation type="journal article" date="2016" name="Fungal Biol.">
        <title>The genome of Xylona heveae provides a window into fungal endophytism.</title>
        <authorList>
            <person name="Gazis R."/>
            <person name="Kuo A."/>
            <person name="Riley R."/>
            <person name="LaButti K."/>
            <person name="Lipzen A."/>
            <person name="Lin J."/>
            <person name="Amirebrahimi M."/>
            <person name="Hesse C.N."/>
            <person name="Spatafora J.W."/>
            <person name="Henrissat B."/>
            <person name="Hainaut M."/>
            <person name="Grigoriev I.V."/>
            <person name="Hibbett D.S."/>
        </authorList>
    </citation>
    <scope>NUCLEOTIDE SEQUENCE [LARGE SCALE GENOMIC DNA]</scope>
    <source>
        <strain evidence="4 5">TC161</strain>
    </source>
</reference>
<dbReference type="SUPFAM" id="SSF54197">
    <property type="entry name" value="HIT-like"/>
    <property type="match status" value="1"/>
</dbReference>
<feature type="region of interest" description="Disordered" evidence="2">
    <location>
        <begin position="1"/>
        <end position="26"/>
    </location>
</feature>
<dbReference type="EMBL" id="KV407455">
    <property type="protein sequence ID" value="KZF25465.1"/>
    <property type="molecule type" value="Genomic_DNA"/>
</dbReference>
<dbReference type="Proteomes" id="UP000076632">
    <property type="component" value="Unassembled WGS sequence"/>
</dbReference>
<evidence type="ECO:0000313" key="4">
    <source>
        <dbReference type="EMBL" id="KZF25465.1"/>
    </source>
</evidence>
<proteinExistence type="predicted"/>
<comment type="caution">
    <text evidence="1">Lacks conserved residue(s) required for the propagation of feature annotation.</text>
</comment>
<dbReference type="Gene3D" id="3.30.428.10">
    <property type="entry name" value="HIT-like"/>
    <property type="match status" value="1"/>
</dbReference>
<dbReference type="InParanoid" id="A0A165IW70"/>
<dbReference type="InterPro" id="IPR001310">
    <property type="entry name" value="Histidine_triad_HIT"/>
</dbReference>
<dbReference type="STRING" id="1328760.A0A165IW70"/>
<dbReference type="InterPro" id="IPR036265">
    <property type="entry name" value="HIT-like_sf"/>
</dbReference>
<evidence type="ECO:0000313" key="5">
    <source>
        <dbReference type="Proteomes" id="UP000076632"/>
    </source>
</evidence>
<dbReference type="RefSeq" id="XP_018191020.1">
    <property type="nucleotide sequence ID" value="XM_018336845.1"/>
</dbReference>
<dbReference type="OrthoDB" id="2262349at2759"/>
<dbReference type="PANTHER" id="PTHR46648">
    <property type="entry name" value="HIT FAMILY PROTEIN 1"/>
    <property type="match status" value="1"/>
</dbReference>
<evidence type="ECO:0000256" key="1">
    <source>
        <dbReference type="PROSITE-ProRule" id="PRU00464"/>
    </source>
</evidence>
<dbReference type="GO" id="GO:0003824">
    <property type="term" value="F:catalytic activity"/>
    <property type="evidence" value="ECO:0007669"/>
    <property type="project" value="InterPro"/>
</dbReference>
<evidence type="ECO:0000256" key="2">
    <source>
        <dbReference type="SAM" id="MobiDB-lite"/>
    </source>
</evidence>
<feature type="compositionally biased region" description="Polar residues" evidence="2">
    <location>
        <begin position="1"/>
        <end position="14"/>
    </location>
</feature>
<gene>
    <name evidence="4" type="ORF">L228DRAFT_76990</name>
</gene>